<reference evidence="2 3" key="1">
    <citation type="submission" date="2020-08" db="EMBL/GenBank/DDBJ databases">
        <title>Sequencing the genomes of 1000 actinobacteria strains.</title>
        <authorList>
            <person name="Klenk H.-P."/>
        </authorList>
    </citation>
    <scope>NUCLEOTIDE SEQUENCE [LARGE SCALE GENOMIC DNA]</scope>
    <source>
        <strain evidence="2 3">DSM 17294</strain>
    </source>
</reference>
<dbReference type="RefSeq" id="WP_184835843.1">
    <property type="nucleotide sequence ID" value="NZ_BAAAVN010000007.1"/>
</dbReference>
<proteinExistence type="predicted"/>
<evidence type="ECO:0000313" key="2">
    <source>
        <dbReference type="EMBL" id="MBB5980252.1"/>
    </source>
</evidence>
<sequence>MKPVDALPAEVVEEGGVAAARAGRMVEVGGLAAARATRVGEVVGEVAGRLRDLDSVVAATTANGDVIDIADLKCPPWDVTTLSRGPGALAILFAELGEREVAHEYLSRTVAESAALPVAGALEGLGALATATRIAAREPGDYASILTRLDDRMSEHARWLVSVHQATRQAQVPTCAGVVDVVSGLAGVGRYLLARERHDVLEEVLTCLSSLREPLKIDGIEVPGWWFDGTEKTIVGPGFERGQANFGLAHGIPGPLALLALSWSAGIRVDGQAEAITTMADWLLDRRESDAYGNYWTGFVPLDGYANRDRRPRPQPARASWCYGAPGIARALDFAADALNRPDWTAAGLDAFRSLLARPIDDWGITDDAFCHGWAGMLYLCVLFDRSHPGQEFGPAADRLADRLIERFDPALPFGYRYYQPVADLHLDLPGLMEGAAGIALALSAYARPPRTDWDSALLLS</sequence>
<dbReference type="CDD" id="cd04793">
    <property type="entry name" value="LanC"/>
    <property type="match status" value="1"/>
</dbReference>
<dbReference type="Proteomes" id="UP000558997">
    <property type="component" value="Unassembled WGS sequence"/>
</dbReference>
<dbReference type="InterPro" id="IPR007822">
    <property type="entry name" value="LANC-like"/>
</dbReference>
<dbReference type="GO" id="GO:0031179">
    <property type="term" value="P:peptide modification"/>
    <property type="evidence" value="ECO:0007669"/>
    <property type="project" value="InterPro"/>
</dbReference>
<keyword evidence="1" id="KW-0479">Metal-binding</keyword>
<name>A0A841DNV9_9ACTN</name>
<feature type="binding site" evidence="1">
    <location>
        <position position="322"/>
    </location>
    <ligand>
        <name>Zn(2+)</name>
        <dbReference type="ChEBI" id="CHEBI:29105"/>
    </ligand>
</feature>
<feature type="binding site" evidence="1">
    <location>
        <position position="372"/>
    </location>
    <ligand>
        <name>Zn(2+)</name>
        <dbReference type="ChEBI" id="CHEBI:29105"/>
    </ligand>
</feature>
<keyword evidence="3" id="KW-1185">Reference proteome</keyword>
<dbReference type="Pfam" id="PF05147">
    <property type="entry name" value="LANC_like"/>
    <property type="match status" value="1"/>
</dbReference>
<evidence type="ECO:0000313" key="3">
    <source>
        <dbReference type="Proteomes" id="UP000558997"/>
    </source>
</evidence>
<dbReference type="InterPro" id="IPR033889">
    <property type="entry name" value="LanC"/>
</dbReference>
<dbReference type="SMART" id="SM01260">
    <property type="entry name" value="LANC_like"/>
    <property type="match status" value="1"/>
</dbReference>
<protein>
    <recommendedName>
        <fullName evidence="4">Lanthionine synthetase</fullName>
    </recommendedName>
</protein>
<dbReference type="PRINTS" id="PR01955">
    <property type="entry name" value="LANCFRANKIA"/>
</dbReference>
<dbReference type="PRINTS" id="PR01950">
    <property type="entry name" value="LANCSUPER"/>
</dbReference>
<feature type="binding site" evidence="1">
    <location>
        <position position="371"/>
    </location>
    <ligand>
        <name>Zn(2+)</name>
        <dbReference type="ChEBI" id="CHEBI:29105"/>
    </ligand>
</feature>
<dbReference type="AlphaFoldDB" id="A0A841DNV9"/>
<dbReference type="SUPFAM" id="SSF158745">
    <property type="entry name" value="LanC-like"/>
    <property type="match status" value="1"/>
</dbReference>
<evidence type="ECO:0000256" key="1">
    <source>
        <dbReference type="PIRSR" id="PIRSR607822-1"/>
    </source>
</evidence>
<dbReference type="EMBL" id="JACHNF010000001">
    <property type="protein sequence ID" value="MBB5980252.1"/>
    <property type="molecule type" value="Genomic_DNA"/>
</dbReference>
<organism evidence="2 3">
    <name type="scientific">Kribbella solani</name>
    <dbReference type="NCBI Taxonomy" id="236067"/>
    <lineage>
        <taxon>Bacteria</taxon>
        <taxon>Bacillati</taxon>
        <taxon>Actinomycetota</taxon>
        <taxon>Actinomycetes</taxon>
        <taxon>Propionibacteriales</taxon>
        <taxon>Kribbellaceae</taxon>
        <taxon>Kribbella</taxon>
    </lineage>
</organism>
<comment type="caution">
    <text evidence="2">The sequence shown here is derived from an EMBL/GenBank/DDBJ whole genome shotgun (WGS) entry which is preliminary data.</text>
</comment>
<evidence type="ECO:0008006" key="4">
    <source>
        <dbReference type="Google" id="ProtNLM"/>
    </source>
</evidence>
<accession>A0A841DNV9</accession>
<keyword evidence="1" id="KW-0862">Zinc</keyword>
<dbReference type="Gene3D" id="1.50.10.20">
    <property type="match status" value="1"/>
</dbReference>
<gene>
    <name evidence="2" type="ORF">HDA44_003593</name>
</gene>
<dbReference type="GO" id="GO:0046872">
    <property type="term" value="F:metal ion binding"/>
    <property type="evidence" value="ECO:0007669"/>
    <property type="project" value="UniProtKB-KW"/>
</dbReference>